<dbReference type="STRING" id="7232.A0A484AZB9"/>
<keyword evidence="8" id="KW-0496">Mitochondrion</keyword>
<dbReference type="OMA" id="FPFWKAV"/>
<dbReference type="PROSITE" id="PS50920">
    <property type="entry name" value="SOLCAR"/>
    <property type="match status" value="3"/>
</dbReference>
<reference evidence="12 13" key="1">
    <citation type="journal article" date="2019" name="J. Hered.">
        <title>An Improved Genome Assembly for Drosophila navojoa, the Basal Species in the mojavensis Cluster.</title>
        <authorList>
            <person name="Vanderlinde T."/>
            <person name="Dupim E.G."/>
            <person name="Nazario-Yepiz N.O."/>
            <person name="Carvalho A.B."/>
        </authorList>
    </citation>
    <scope>NUCLEOTIDE SEQUENCE [LARGE SCALE GENOMIC DNA]</scope>
    <source>
        <strain evidence="12">Navoj_Jal97</strain>
        <tissue evidence="12">Whole organism</tissue>
    </source>
</reference>
<keyword evidence="4 10" id="KW-0812">Transmembrane</keyword>
<evidence type="ECO:0000256" key="11">
    <source>
        <dbReference type="RuleBase" id="RU000488"/>
    </source>
</evidence>
<feature type="repeat" description="Solcar" evidence="10">
    <location>
        <begin position="286"/>
        <end position="377"/>
    </location>
</feature>
<accession>A0A484AZB9</accession>
<dbReference type="GO" id="GO:0055085">
    <property type="term" value="P:transmembrane transport"/>
    <property type="evidence" value="ECO:0007669"/>
    <property type="project" value="InterPro"/>
</dbReference>
<dbReference type="Pfam" id="PF00153">
    <property type="entry name" value="Mito_carr"/>
    <property type="match status" value="3"/>
</dbReference>
<keyword evidence="9 10" id="KW-0472">Membrane</keyword>
<feature type="repeat" description="Solcar" evidence="10">
    <location>
        <begin position="67"/>
        <end position="176"/>
    </location>
</feature>
<evidence type="ECO:0000256" key="1">
    <source>
        <dbReference type="ARBA" id="ARBA00004448"/>
    </source>
</evidence>
<keyword evidence="13" id="KW-1185">Reference proteome</keyword>
<dbReference type="Gene3D" id="1.50.40.10">
    <property type="entry name" value="Mitochondrial carrier domain"/>
    <property type="match status" value="1"/>
</dbReference>
<keyword evidence="5" id="KW-0677">Repeat</keyword>
<evidence type="ECO:0000256" key="5">
    <source>
        <dbReference type="ARBA" id="ARBA00022737"/>
    </source>
</evidence>
<evidence type="ECO:0008006" key="14">
    <source>
        <dbReference type="Google" id="ProtNLM"/>
    </source>
</evidence>
<keyword evidence="7" id="KW-1133">Transmembrane helix</keyword>
<dbReference type="OrthoDB" id="756301at2759"/>
<dbReference type="InterPro" id="IPR050391">
    <property type="entry name" value="Mito_Metabolite_Transporter"/>
</dbReference>
<dbReference type="SUPFAM" id="SSF103506">
    <property type="entry name" value="Mitochondrial carrier"/>
    <property type="match status" value="1"/>
</dbReference>
<protein>
    <recommendedName>
        <fullName evidence="14">Mitochondrial uncoupling protein 4</fullName>
    </recommendedName>
</protein>
<dbReference type="InterPro" id="IPR002067">
    <property type="entry name" value="MCP"/>
</dbReference>
<feature type="repeat" description="Solcar" evidence="10">
    <location>
        <begin position="185"/>
        <end position="277"/>
    </location>
</feature>
<keyword evidence="3 11" id="KW-0813">Transport</keyword>
<evidence type="ECO:0000256" key="3">
    <source>
        <dbReference type="ARBA" id="ARBA00022448"/>
    </source>
</evidence>
<evidence type="ECO:0000256" key="10">
    <source>
        <dbReference type="PROSITE-ProRule" id="PRU00282"/>
    </source>
</evidence>
<evidence type="ECO:0000256" key="6">
    <source>
        <dbReference type="ARBA" id="ARBA00022792"/>
    </source>
</evidence>
<dbReference type="KEGG" id="dnv:108657125"/>
<gene>
    <name evidence="12" type="ORF">AWZ03_012242</name>
</gene>
<dbReference type="InterPro" id="IPR018108">
    <property type="entry name" value="MCP_transmembrane"/>
</dbReference>
<dbReference type="PANTHER" id="PTHR45618">
    <property type="entry name" value="MITOCHONDRIAL DICARBOXYLATE CARRIER-RELATED"/>
    <property type="match status" value="1"/>
</dbReference>
<proteinExistence type="inferred from homology"/>
<dbReference type="Proteomes" id="UP000295192">
    <property type="component" value="Unassembled WGS sequence"/>
</dbReference>
<dbReference type="FunFam" id="1.50.40.10:FF:000062">
    <property type="entry name" value="mitochondrial uncoupling protein 3"/>
    <property type="match status" value="1"/>
</dbReference>
<evidence type="ECO:0000256" key="8">
    <source>
        <dbReference type="ARBA" id="ARBA00023128"/>
    </source>
</evidence>
<keyword evidence="6" id="KW-0999">Mitochondrion inner membrane</keyword>
<sequence>MPAPQTIAVSAAAAAAAITTTSVPSAEASPNAAAPTATASATTATVNNTVSSSGRHQLRPVKYDYADSFACTYIVSVVAASVAEMATYPLDLTKTRLQIQGEAASVAAIASTANATSSVSGGAKANMQYRGMVATAFGIVREEGALKLWQGVTPALYRHVVYSGVRICSYDLMRKELTENGSQALPVWKSALCGVTAGAVAQWLASPADLVKVQIQMEGKRRLMGEAPRVHGAAHAFRKIVQRGGIKGLWKGSIPNVQRAALVNLGDLTTYDTIKHLIMRRLHMPDCHTVHVLASICAGFVAAIMGTPADVVKTRIMNQPTDELGRGLLYRGSVDCLRQTVGKEGFVALYKGFLPCWIRMAPWSLTFWLSFEQIRKMIGASSY</sequence>
<dbReference type="AlphaFoldDB" id="A0A484AZB9"/>
<organism evidence="12 13">
    <name type="scientific">Drosophila navojoa</name>
    <name type="common">Fruit fly</name>
    <dbReference type="NCBI Taxonomy" id="7232"/>
    <lineage>
        <taxon>Eukaryota</taxon>
        <taxon>Metazoa</taxon>
        <taxon>Ecdysozoa</taxon>
        <taxon>Arthropoda</taxon>
        <taxon>Hexapoda</taxon>
        <taxon>Insecta</taxon>
        <taxon>Pterygota</taxon>
        <taxon>Neoptera</taxon>
        <taxon>Endopterygota</taxon>
        <taxon>Diptera</taxon>
        <taxon>Brachycera</taxon>
        <taxon>Muscomorpha</taxon>
        <taxon>Ephydroidea</taxon>
        <taxon>Drosophilidae</taxon>
        <taxon>Drosophila</taxon>
    </lineage>
</organism>
<evidence type="ECO:0000313" key="13">
    <source>
        <dbReference type="Proteomes" id="UP000295192"/>
    </source>
</evidence>
<comment type="similarity">
    <text evidence="2 11">Belongs to the mitochondrial carrier (TC 2.A.29) family.</text>
</comment>
<name>A0A484AZB9_DRONA</name>
<dbReference type="InterPro" id="IPR023395">
    <property type="entry name" value="MCP_dom_sf"/>
</dbReference>
<evidence type="ECO:0000256" key="2">
    <source>
        <dbReference type="ARBA" id="ARBA00006375"/>
    </source>
</evidence>
<dbReference type="PRINTS" id="PR00784">
    <property type="entry name" value="MTUNCOUPLING"/>
</dbReference>
<dbReference type="EMBL" id="LSRL02000369">
    <property type="protein sequence ID" value="TDG41342.1"/>
    <property type="molecule type" value="Genomic_DNA"/>
</dbReference>
<evidence type="ECO:0000256" key="9">
    <source>
        <dbReference type="ARBA" id="ARBA00023136"/>
    </source>
</evidence>
<evidence type="ECO:0000256" key="4">
    <source>
        <dbReference type="ARBA" id="ARBA00022692"/>
    </source>
</evidence>
<evidence type="ECO:0000256" key="7">
    <source>
        <dbReference type="ARBA" id="ARBA00022989"/>
    </source>
</evidence>
<evidence type="ECO:0000313" key="12">
    <source>
        <dbReference type="EMBL" id="TDG41342.1"/>
    </source>
</evidence>
<comment type="caution">
    <text evidence="12">The sequence shown here is derived from an EMBL/GenBank/DDBJ whole genome shotgun (WGS) entry which is preliminary data.</text>
</comment>
<comment type="subcellular location">
    <subcellularLocation>
        <location evidence="1">Mitochondrion inner membrane</location>
        <topology evidence="1">Multi-pass membrane protein</topology>
    </subcellularLocation>
</comment>
<dbReference type="GO" id="GO:0005743">
    <property type="term" value="C:mitochondrial inner membrane"/>
    <property type="evidence" value="ECO:0007669"/>
    <property type="project" value="UniProtKB-SubCell"/>
</dbReference>